<dbReference type="CDD" id="cd01745">
    <property type="entry name" value="GATase1_2"/>
    <property type="match status" value="1"/>
</dbReference>
<dbReference type="Pfam" id="PF07722">
    <property type="entry name" value="Peptidase_C26"/>
    <property type="match status" value="1"/>
</dbReference>
<sequence>MALNVSDPYRPRIGLTTYYQKAAWGVWQADAAILPGTYVQAVVAAGGTPVLLPPVGTDPTVVELLDGLIIAGGSDVDPEQYGAEPHELTRSQPARDTHDIALTRAALATGLPLFSICRGAQILNVALGGSLIQHIPDVNPGAAQYQPAPGVFGRVEFTTAPGSISDELLGPQASAPCYHHQAVERIADGLRVTAAAQDGTVQALETTAGGWVLGVQYHPEQNPDDLRLFKGFIEAARNYRQERTENLVDVHQHV</sequence>
<dbReference type="InterPro" id="IPR011697">
    <property type="entry name" value="Peptidase_C26"/>
</dbReference>
<accession>A0AAU8EQE5</accession>
<reference evidence="1" key="1">
    <citation type="submission" date="2024-06" db="EMBL/GenBank/DDBJ databases">
        <title>Biodegradation of dimethachlon by Arthrobacter sp. K5: mechanistic insights and ecological implications.</title>
        <authorList>
            <person name="Hu S."/>
            <person name="Lu P."/>
        </authorList>
    </citation>
    <scope>NUCLEOTIDE SEQUENCE</scope>
    <source>
        <strain evidence="1">K5</strain>
    </source>
</reference>
<name>A0AAU8EQE5_9MICC</name>
<dbReference type="InterPro" id="IPR044668">
    <property type="entry name" value="PuuD-like"/>
</dbReference>
<dbReference type="PANTHER" id="PTHR43235">
    <property type="entry name" value="GLUTAMINE AMIDOTRANSFERASE PB2B2.05-RELATED"/>
    <property type="match status" value="1"/>
</dbReference>
<dbReference type="RefSeq" id="WP_353711505.1">
    <property type="nucleotide sequence ID" value="NZ_CP159279.1"/>
</dbReference>
<keyword evidence="1" id="KW-0378">Hydrolase</keyword>
<organism evidence="1">
    <name type="scientific">Arthrobacter sp. K5</name>
    <dbReference type="NCBI Taxonomy" id="2839623"/>
    <lineage>
        <taxon>Bacteria</taxon>
        <taxon>Bacillati</taxon>
        <taxon>Actinomycetota</taxon>
        <taxon>Actinomycetes</taxon>
        <taxon>Micrococcales</taxon>
        <taxon>Micrococcaceae</taxon>
        <taxon>Arthrobacter</taxon>
    </lineage>
</organism>
<dbReference type="GO" id="GO:0033969">
    <property type="term" value="F:gamma-glutamyl-gamma-aminobutyrate hydrolase activity"/>
    <property type="evidence" value="ECO:0007669"/>
    <property type="project" value="TreeGrafter"/>
</dbReference>
<evidence type="ECO:0000313" key="1">
    <source>
        <dbReference type="EMBL" id="XCH11048.1"/>
    </source>
</evidence>
<dbReference type="SUPFAM" id="SSF52317">
    <property type="entry name" value="Class I glutamine amidotransferase-like"/>
    <property type="match status" value="1"/>
</dbReference>
<dbReference type="AlphaFoldDB" id="A0AAU8EQE5"/>
<dbReference type="InterPro" id="IPR029062">
    <property type="entry name" value="Class_I_gatase-like"/>
</dbReference>
<dbReference type="PANTHER" id="PTHR43235:SF1">
    <property type="entry name" value="GLUTAMINE AMIDOTRANSFERASE PB2B2.05-RELATED"/>
    <property type="match status" value="1"/>
</dbReference>
<protein>
    <submittedName>
        <fullName evidence="1">Gamma-glutamyl-gamma-aminobutyrate hydrolase family protein</fullName>
    </submittedName>
</protein>
<proteinExistence type="predicted"/>
<gene>
    <name evidence="1" type="ORF">ABRP34_19945</name>
</gene>
<dbReference type="EMBL" id="CP159279">
    <property type="protein sequence ID" value="XCH11048.1"/>
    <property type="molecule type" value="Genomic_DNA"/>
</dbReference>
<dbReference type="GO" id="GO:0005829">
    <property type="term" value="C:cytosol"/>
    <property type="evidence" value="ECO:0007669"/>
    <property type="project" value="TreeGrafter"/>
</dbReference>
<dbReference type="GO" id="GO:0006598">
    <property type="term" value="P:polyamine catabolic process"/>
    <property type="evidence" value="ECO:0007669"/>
    <property type="project" value="TreeGrafter"/>
</dbReference>
<dbReference type="PROSITE" id="PS51273">
    <property type="entry name" value="GATASE_TYPE_1"/>
    <property type="match status" value="1"/>
</dbReference>
<dbReference type="Gene3D" id="3.40.50.880">
    <property type="match status" value="1"/>
</dbReference>